<sequence length="224" mass="26096">CGPNDPVVLYVHCSPIKPDPHVRIRRPTTTNRIPPVITVTGIKKEGRIPHIFDERPDTSVKIIVLDLRSKDDDQDSNIHSQPASKFKTMSLDFWENVLHILKAYYPNQVTESAQYIMNTAAAYNSMLTQPQPYMIHSPVLSPQPHHVQIKRKPVQYHPSYVMSPQLEQRIHRKKLPPQQKKKVRFEEVPTLYTYEAQESEEEEKDIQDEFYDEPQHYTRPSSSS</sequence>
<proteinExistence type="predicted"/>
<evidence type="ECO:0000313" key="2">
    <source>
        <dbReference type="EMBL" id="RCH78503.1"/>
    </source>
</evidence>
<organism evidence="2 3">
    <name type="scientific">Rhizopus stolonifer</name>
    <name type="common">Rhizopus nigricans</name>
    <dbReference type="NCBI Taxonomy" id="4846"/>
    <lineage>
        <taxon>Eukaryota</taxon>
        <taxon>Fungi</taxon>
        <taxon>Fungi incertae sedis</taxon>
        <taxon>Mucoromycota</taxon>
        <taxon>Mucoromycotina</taxon>
        <taxon>Mucoromycetes</taxon>
        <taxon>Mucorales</taxon>
        <taxon>Mucorineae</taxon>
        <taxon>Rhizopodaceae</taxon>
        <taxon>Rhizopus</taxon>
    </lineage>
</organism>
<dbReference type="OrthoDB" id="2290928at2759"/>
<dbReference type="EMBL" id="PJQM01007196">
    <property type="protein sequence ID" value="RCH78503.1"/>
    <property type="molecule type" value="Genomic_DNA"/>
</dbReference>
<gene>
    <name evidence="2" type="ORF">CU098_002970</name>
</gene>
<feature type="non-terminal residue" evidence="2">
    <location>
        <position position="224"/>
    </location>
</feature>
<comment type="caution">
    <text evidence="2">The sequence shown here is derived from an EMBL/GenBank/DDBJ whole genome shotgun (WGS) entry which is preliminary data.</text>
</comment>
<feature type="non-terminal residue" evidence="2">
    <location>
        <position position="1"/>
    </location>
</feature>
<protein>
    <submittedName>
        <fullName evidence="2">Uncharacterized protein</fullName>
    </submittedName>
</protein>
<evidence type="ECO:0000313" key="3">
    <source>
        <dbReference type="Proteomes" id="UP000253551"/>
    </source>
</evidence>
<reference evidence="2 3" key="1">
    <citation type="journal article" date="2018" name="G3 (Bethesda)">
        <title>Phylogenetic and Phylogenomic Definition of Rhizopus Species.</title>
        <authorList>
            <person name="Gryganskyi A.P."/>
            <person name="Golan J."/>
            <person name="Dolatabadi S."/>
            <person name="Mondo S."/>
            <person name="Robb S."/>
            <person name="Idnurm A."/>
            <person name="Muszewska A."/>
            <person name="Steczkiewicz K."/>
            <person name="Masonjones S."/>
            <person name="Liao H.L."/>
            <person name="Gajdeczka M.T."/>
            <person name="Anike F."/>
            <person name="Vuek A."/>
            <person name="Anishchenko I.M."/>
            <person name="Voigt K."/>
            <person name="de Hoog G.S."/>
            <person name="Smith M.E."/>
            <person name="Heitman J."/>
            <person name="Vilgalys R."/>
            <person name="Stajich J.E."/>
        </authorList>
    </citation>
    <scope>NUCLEOTIDE SEQUENCE [LARGE SCALE GENOMIC DNA]</scope>
    <source>
        <strain evidence="2 3">LSU 92-RS-03</strain>
    </source>
</reference>
<feature type="region of interest" description="Disordered" evidence="1">
    <location>
        <begin position="193"/>
        <end position="224"/>
    </location>
</feature>
<dbReference type="Proteomes" id="UP000253551">
    <property type="component" value="Unassembled WGS sequence"/>
</dbReference>
<feature type="compositionally biased region" description="Acidic residues" evidence="1">
    <location>
        <begin position="197"/>
        <end position="212"/>
    </location>
</feature>
<keyword evidence="3" id="KW-1185">Reference proteome</keyword>
<evidence type="ECO:0000256" key="1">
    <source>
        <dbReference type="SAM" id="MobiDB-lite"/>
    </source>
</evidence>
<accession>A0A367ILI7</accession>
<dbReference type="AlphaFoldDB" id="A0A367ILI7"/>
<name>A0A367ILI7_RHIST</name>